<organism evidence="1 2">
    <name type="scientific">Phycomyces blakesleeanus (strain ATCC 8743b / DSM 1359 / FGSC 10004 / NBRC 33097 / NRRL 1555)</name>
    <dbReference type="NCBI Taxonomy" id="763407"/>
    <lineage>
        <taxon>Eukaryota</taxon>
        <taxon>Fungi</taxon>
        <taxon>Fungi incertae sedis</taxon>
        <taxon>Mucoromycota</taxon>
        <taxon>Mucoromycotina</taxon>
        <taxon>Mucoromycetes</taxon>
        <taxon>Mucorales</taxon>
        <taxon>Phycomycetaceae</taxon>
        <taxon>Phycomyces</taxon>
    </lineage>
</organism>
<dbReference type="AlphaFoldDB" id="A0A162ZSC2"/>
<proteinExistence type="predicted"/>
<keyword evidence="2" id="KW-1185">Reference proteome</keyword>
<protein>
    <recommendedName>
        <fullName evidence="3">Transposase domain-containing protein</fullName>
    </recommendedName>
</protein>
<dbReference type="VEuPathDB" id="FungiDB:PHYBLDRAFT_117149"/>
<evidence type="ECO:0008006" key="3">
    <source>
        <dbReference type="Google" id="ProtNLM"/>
    </source>
</evidence>
<dbReference type="PANTHER" id="PTHR46579">
    <property type="entry name" value="F5/8 TYPE C DOMAIN-CONTAINING PROTEIN-RELATED"/>
    <property type="match status" value="1"/>
</dbReference>
<dbReference type="InterPro" id="IPR004242">
    <property type="entry name" value="Transposase_21"/>
</dbReference>
<evidence type="ECO:0000313" key="1">
    <source>
        <dbReference type="EMBL" id="OAD68741.1"/>
    </source>
</evidence>
<dbReference type="RefSeq" id="XP_018286781.1">
    <property type="nucleotide sequence ID" value="XM_018428566.1"/>
</dbReference>
<name>A0A162ZSC2_PHYB8</name>
<dbReference type="GeneID" id="28989472"/>
<dbReference type="Proteomes" id="UP000077315">
    <property type="component" value="Unassembled WGS sequence"/>
</dbReference>
<sequence length="283" mass="32206">MLTLNIDWFQPFNGVTYSCGAIYLAINNLPCSERFKKENVILVGLMPEPKEASTSDINNYLKLLVNELMELYKGIKIKTHQCPNITSIQAALLMVACDIPAAKKVCRFTSNTSTNACHKCKHQFSRLAGTSSVDYSGFDFSKCLLRTKNDNHKNAEIWRNATKPTERQCLEVTHGVRWSKLHRLQYFDIVCCTIIDPIHNLFLGTARRMLERWVANGLINNKKLIAMQKAVEKVVLPPNYMSLGTKIAKGFPYMKADEWKSWCIVYSPVVLRMCCHCQSSRTG</sequence>
<dbReference type="EMBL" id="KV440994">
    <property type="protein sequence ID" value="OAD68741.1"/>
    <property type="molecule type" value="Genomic_DNA"/>
</dbReference>
<dbReference type="Pfam" id="PF02992">
    <property type="entry name" value="Transposase_21"/>
    <property type="match status" value="1"/>
</dbReference>
<dbReference type="InParanoid" id="A0A162ZSC2"/>
<evidence type="ECO:0000313" key="2">
    <source>
        <dbReference type="Proteomes" id="UP000077315"/>
    </source>
</evidence>
<dbReference type="PANTHER" id="PTHR46579:SF2">
    <property type="entry name" value="C2H2-TYPE DOMAIN-CONTAINING PROTEIN"/>
    <property type="match status" value="1"/>
</dbReference>
<dbReference type="STRING" id="763407.A0A162ZSC2"/>
<accession>A0A162ZSC2</accession>
<gene>
    <name evidence="1" type="ORF">PHYBLDRAFT_117149</name>
</gene>
<reference evidence="2" key="1">
    <citation type="submission" date="2015-06" db="EMBL/GenBank/DDBJ databases">
        <title>Expansion of signal transduction pathways in fungi by whole-genome duplication.</title>
        <authorList>
            <consortium name="DOE Joint Genome Institute"/>
            <person name="Corrochano L.M."/>
            <person name="Kuo A."/>
            <person name="Marcet-Houben M."/>
            <person name="Polaino S."/>
            <person name="Salamov A."/>
            <person name="Villalobos J.M."/>
            <person name="Alvarez M.I."/>
            <person name="Avalos J."/>
            <person name="Benito E.P."/>
            <person name="Benoit I."/>
            <person name="Burger G."/>
            <person name="Camino L.P."/>
            <person name="Canovas D."/>
            <person name="Cerda-Olmedo E."/>
            <person name="Cheng J.-F."/>
            <person name="Dominguez A."/>
            <person name="Elias M."/>
            <person name="Eslava A.P."/>
            <person name="Glaser F."/>
            <person name="Grimwood J."/>
            <person name="Gutierrez G."/>
            <person name="Heitman J."/>
            <person name="Henrissat B."/>
            <person name="Iturriaga E.A."/>
            <person name="Lang B.F."/>
            <person name="Lavin J.L."/>
            <person name="Lee S."/>
            <person name="Li W."/>
            <person name="Lindquist E."/>
            <person name="Lopez-Garcia S."/>
            <person name="Luque E.M."/>
            <person name="Marcos A.T."/>
            <person name="Martin J."/>
            <person name="McCluskey K."/>
            <person name="Medina H.R."/>
            <person name="Miralles-Duran A."/>
            <person name="Miyazaki A."/>
            <person name="Munoz-Torres E."/>
            <person name="Oguiza J.A."/>
            <person name="Ohm R."/>
            <person name="Olmedo M."/>
            <person name="Orejas M."/>
            <person name="Ortiz-Castellanos L."/>
            <person name="Pisabarro A.G."/>
            <person name="Rodriguez-Romero J."/>
            <person name="Ruiz-Herrera J."/>
            <person name="Ruiz-Vazquez R."/>
            <person name="Sanz C."/>
            <person name="Schackwitz W."/>
            <person name="Schmutz J."/>
            <person name="Shahriari M."/>
            <person name="Shelest E."/>
            <person name="Silva-Franco F."/>
            <person name="Soanes D."/>
            <person name="Syed K."/>
            <person name="Tagua V.G."/>
            <person name="Talbot N.J."/>
            <person name="Thon M."/>
            <person name="De vries R.P."/>
            <person name="Wiebenga A."/>
            <person name="Yadav J.S."/>
            <person name="Braun E.L."/>
            <person name="Baker S."/>
            <person name="Garre V."/>
            <person name="Horwitz B."/>
            <person name="Torres-Martinez S."/>
            <person name="Idnurm A."/>
            <person name="Herrera-Estrella A."/>
            <person name="Gabaldon T."/>
            <person name="Grigoriev I.V."/>
        </authorList>
    </citation>
    <scope>NUCLEOTIDE SEQUENCE [LARGE SCALE GENOMIC DNA]</scope>
    <source>
        <strain evidence="2">NRRL 1555(-)</strain>
    </source>
</reference>
<dbReference type="OrthoDB" id="3039677at2759"/>